<dbReference type="Proteomes" id="UP000050949">
    <property type="component" value="Unassembled WGS sequence"/>
</dbReference>
<accession>A0A0R1XKA9</accession>
<comment type="caution">
    <text evidence="5">The sequence shown here is derived from an EMBL/GenBank/DDBJ whole genome shotgun (WGS) entry which is preliminary data.</text>
</comment>
<dbReference type="OrthoDB" id="9795222at2"/>
<dbReference type="GO" id="GO:0004650">
    <property type="term" value="F:polygalacturonase activity"/>
    <property type="evidence" value="ECO:0007669"/>
    <property type="project" value="InterPro"/>
</dbReference>
<dbReference type="InterPro" id="IPR012334">
    <property type="entry name" value="Pectin_lyas_fold"/>
</dbReference>
<dbReference type="PANTHER" id="PTHR31339:SF9">
    <property type="entry name" value="PLASMIN AND FIBRONECTIN-BINDING PROTEIN A"/>
    <property type="match status" value="1"/>
</dbReference>
<evidence type="ECO:0000256" key="1">
    <source>
        <dbReference type="ARBA" id="ARBA00008834"/>
    </source>
</evidence>
<evidence type="ECO:0000256" key="4">
    <source>
        <dbReference type="RuleBase" id="RU361169"/>
    </source>
</evidence>
<keyword evidence="3 4" id="KW-0326">Glycosidase</keyword>
<sequence>MTMIATQFIITDYGAEAGADTVQTKPIQAAIDACRTAGGGTVVVPAGRFTTGSLRLYSHITLHLQSGAVVQGSSDLAEYTNFGETTDIRYLSDPRYIRDWHLPPYYFQALLCAYDAVDVAITGDPGSLIDGSSVRDPNGEEHFRGPMGIVLARVQGVRLQGYTLVNSANWANVLPACQDVVINDVTVLGGHDGFDLHHARHVTIAGCRIETGDDCLAGYDIQDLTVRDTYLNTACNNLRVGGTGIVFDHCTFRGPGKFPHLLDHNFDTLNVFMYFAMQVDPVTTTAADVTIRNASIDHVSHLVTYLQGEPTALQDGPALQSLTFDNVQIANITETSLFVGRSENAALRLKECVITPTTNVPLLHIDDHVRLTLDHVFFTAPTTFLVTDGPTLTFNGLTDFSR</sequence>
<evidence type="ECO:0000313" key="5">
    <source>
        <dbReference type="EMBL" id="KRM29973.1"/>
    </source>
</evidence>
<dbReference type="eggNOG" id="COG5434">
    <property type="taxonomic scope" value="Bacteria"/>
</dbReference>
<evidence type="ECO:0000313" key="6">
    <source>
        <dbReference type="Proteomes" id="UP000050949"/>
    </source>
</evidence>
<organism evidence="5 6">
    <name type="scientific">Schleiferilactobacillus harbinensis DSM 16991</name>
    <dbReference type="NCBI Taxonomy" id="1122147"/>
    <lineage>
        <taxon>Bacteria</taxon>
        <taxon>Bacillati</taxon>
        <taxon>Bacillota</taxon>
        <taxon>Bacilli</taxon>
        <taxon>Lactobacillales</taxon>
        <taxon>Lactobacillaceae</taxon>
        <taxon>Schleiferilactobacillus</taxon>
    </lineage>
</organism>
<proteinExistence type="inferred from homology"/>
<dbReference type="PATRIC" id="fig|1122147.4.peg.167"/>
<dbReference type="InterPro" id="IPR011050">
    <property type="entry name" value="Pectin_lyase_fold/virulence"/>
</dbReference>
<dbReference type="Pfam" id="PF00295">
    <property type="entry name" value="Glyco_hydro_28"/>
    <property type="match status" value="1"/>
</dbReference>
<dbReference type="EMBL" id="AZFW01000008">
    <property type="protein sequence ID" value="KRM29973.1"/>
    <property type="molecule type" value="Genomic_DNA"/>
</dbReference>
<evidence type="ECO:0008006" key="7">
    <source>
        <dbReference type="Google" id="ProtNLM"/>
    </source>
</evidence>
<keyword evidence="2 4" id="KW-0378">Hydrolase</keyword>
<comment type="similarity">
    <text evidence="1 4">Belongs to the glycosyl hydrolase 28 family.</text>
</comment>
<name>A0A0R1XKA9_9LACO</name>
<dbReference type="GO" id="GO:0005975">
    <property type="term" value="P:carbohydrate metabolic process"/>
    <property type="evidence" value="ECO:0007669"/>
    <property type="project" value="InterPro"/>
</dbReference>
<evidence type="ECO:0000256" key="3">
    <source>
        <dbReference type="ARBA" id="ARBA00023295"/>
    </source>
</evidence>
<dbReference type="Gene3D" id="2.160.20.10">
    <property type="entry name" value="Single-stranded right-handed beta-helix, Pectin lyase-like"/>
    <property type="match status" value="1"/>
</dbReference>
<reference evidence="5 6" key="1">
    <citation type="journal article" date="2015" name="Genome Announc.">
        <title>Expanding the biotechnology potential of lactobacilli through comparative genomics of 213 strains and associated genera.</title>
        <authorList>
            <person name="Sun Z."/>
            <person name="Harris H.M."/>
            <person name="McCann A."/>
            <person name="Guo C."/>
            <person name="Argimon S."/>
            <person name="Zhang W."/>
            <person name="Yang X."/>
            <person name="Jeffery I.B."/>
            <person name="Cooney J.C."/>
            <person name="Kagawa T.F."/>
            <person name="Liu W."/>
            <person name="Song Y."/>
            <person name="Salvetti E."/>
            <person name="Wrobel A."/>
            <person name="Rasinkangas P."/>
            <person name="Parkhill J."/>
            <person name="Rea M.C."/>
            <person name="O'Sullivan O."/>
            <person name="Ritari J."/>
            <person name="Douillard F.P."/>
            <person name="Paul Ross R."/>
            <person name="Yang R."/>
            <person name="Briner A.E."/>
            <person name="Felis G.E."/>
            <person name="de Vos W.M."/>
            <person name="Barrangou R."/>
            <person name="Klaenhammer T.R."/>
            <person name="Caufield P.W."/>
            <person name="Cui Y."/>
            <person name="Zhang H."/>
            <person name="O'Toole P.W."/>
        </authorList>
    </citation>
    <scope>NUCLEOTIDE SEQUENCE [LARGE SCALE GENOMIC DNA]</scope>
    <source>
        <strain evidence="5 6">DSM 16991</strain>
    </source>
</reference>
<dbReference type="SUPFAM" id="SSF51126">
    <property type="entry name" value="Pectin lyase-like"/>
    <property type="match status" value="1"/>
</dbReference>
<dbReference type="InterPro" id="IPR000743">
    <property type="entry name" value="Glyco_hydro_28"/>
</dbReference>
<gene>
    <name evidence="5" type="ORF">FC91_GL000165</name>
</gene>
<dbReference type="InterPro" id="IPR051801">
    <property type="entry name" value="GH28_Enzymes"/>
</dbReference>
<evidence type="ECO:0000256" key="2">
    <source>
        <dbReference type="ARBA" id="ARBA00022801"/>
    </source>
</evidence>
<dbReference type="AlphaFoldDB" id="A0A0R1XKA9"/>
<dbReference type="PANTHER" id="PTHR31339">
    <property type="entry name" value="PECTIN LYASE-RELATED"/>
    <property type="match status" value="1"/>
</dbReference>
<protein>
    <recommendedName>
        <fullName evidence="7">Glycoside hydrolase family 28</fullName>
    </recommendedName>
</protein>